<feature type="domain" description="ABC transporter" evidence="4">
    <location>
        <begin position="5"/>
        <end position="245"/>
    </location>
</feature>
<gene>
    <name evidence="5" type="ORF">HMPREF9629_01315</name>
</gene>
<dbReference type="GO" id="GO:0016887">
    <property type="term" value="F:ATP hydrolysis activity"/>
    <property type="evidence" value="ECO:0007669"/>
    <property type="project" value="InterPro"/>
</dbReference>
<dbReference type="PANTHER" id="PTHR43204">
    <property type="entry name" value="ABC TRANSPORTER I FAMILY MEMBER 6, CHLOROPLASTIC"/>
    <property type="match status" value="1"/>
</dbReference>
<dbReference type="PROSITE" id="PS00211">
    <property type="entry name" value="ABC_TRANSPORTER_1"/>
    <property type="match status" value="1"/>
</dbReference>
<evidence type="ECO:0000256" key="1">
    <source>
        <dbReference type="ARBA" id="ARBA00006216"/>
    </source>
</evidence>
<organism evidence="5 6">
    <name type="scientific">Peptoanaerobacter stomatis</name>
    <dbReference type="NCBI Taxonomy" id="796937"/>
    <lineage>
        <taxon>Bacteria</taxon>
        <taxon>Bacillati</taxon>
        <taxon>Bacillota</taxon>
        <taxon>Clostridia</taxon>
        <taxon>Peptostreptococcales</taxon>
        <taxon>Filifactoraceae</taxon>
        <taxon>Peptoanaerobacter</taxon>
    </lineage>
</organism>
<keyword evidence="2" id="KW-0547">Nucleotide-binding</keyword>
<evidence type="ECO:0000256" key="2">
    <source>
        <dbReference type="ARBA" id="ARBA00022741"/>
    </source>
</evidence>
<dbReference type="InterPro" id="IPR003593">
    <property type="entry name" value="AAA+_ATPase"/>
</dbReference>
<comment type="similarity">
    <text evidence="1">Belongs to the ABC transporter superfamily. Ycf16 family.</text>
</comment>
<dbReference type="InterPro" id="IPR010230">
    <property type="entry name" value="FeS-cluster_ATPase_SufC"/>
</dbReference>
<dbReference type="HOGENOM" id="CLU_000604_48_1_9"/>
<dbReference type="PANTHER" id="PTHR43204:SF1">
    <property type="entry name" value="ABC TRANSPORTER I FAMILY MEMBER 6, CHLOROPLASTIC"/>
    <property type="match status" value="1"/>
</dbReference>
<accession>G9WYR4</accession>
<dbReference type="RefSeq" id="WP_009525548.1">
    <property type="nucleotide sequence ID" value="NZ_JBQMYZ010000012.1"/>
</dbReference>
<dbReference type="NCBIfam" id="TIGR01978">
    <property type="entry name" value="sufC"/>
    <property type="match status" value="1"/>
</dbReference>
<dbReference type="InterPro" id="IPR017871">
    <property type="entry name" value="ABC_transporter-like_CS"/>
</dbReference>
<reference evidence="5 6" key="1">
    <citation type="submission" date="2011-08" db="EMBL/GenBank/DDBJ databases">
        <title>The Genome Sequence of Eubacteriaceae bacterium ACC19a.</title>
        <authorList>
            <consortium name="The Broad Institute Genome Sequencing Platform"/>
            <person name="Earl A."/>
            <person name="Ward D."/>
            <person name="Feldgarden M."/>
            <person name="Gevers D."/>
            <person name="Sizova M."/>
            <person name="Hazen A."/>
            <person name="Epstein S."/>
            <person name="Young S.K."/>
            <person name="Zeng Q."/>
            <person name="Gargeya S."/>
            <person name="Fitzgerald M."/>
            <person name="Haas B."/>
            <person name="Abouelleil A."/>
            <person name="Alvarado L."/>
            <person name="Arachchi H.M."/>
            <person name="Berlin A."/>
            <person name="Brown A."/>
            <person name="Chapman S.B."/>
            <person name="Chen Z."/>
            <person name="Dunbar C."/>
            <person name="Freedman E."/>
            <person name="Gearin G."/>
            <person name="Gellesch M."/>
            <person name="Goldberg J."/>
            <person name="Griggs A."/>
            <person name="Gujja S."/>
            <person name="Heiman D."/>
            <person name="Howarth C."/>
            <person name="Larson L."/>
            <person name="Lui A."/>
            <person name="MacDonald P.J.P."/>
            <person name="Montmayeur A."/>
            <person name="Murphy C."/>
            <person name="Neiman D."/>
            <person name="Pearson M."/>
            <person name="Priest M."/>
            <person name="Roberts A."/>
            <person name="Saif S."/>
            <person name="Shea T."/>
            <person name="Shenoy N."/>
            <person name="Sisk P."/>
            <person name="Stolte C."/>
            <person name="Sykes S."/>
            <person name="Wortman J."/>
            <person name="Nusbaum C."/>
            <person name="Birren B."/>
        </authorList>
    </citation>
    <scope>NUCLEOTIDE SEQUENCE [LARGE SCALE GENOMIC DNA]</scope>
    <source>
        <strain evidence="5 6">ACC19a</strain>
    </source>
</reference>
<dbReference type="BioCyc" id="EBAC796937-HMP:GMGH-1320-MONOMER"/>
<evidence type="ECO:0000313" key="5">
    <source>
        <dbReference type="EMBL" id="EHL16246.1"/>
    </source>
</evidence>
<protein>
    <submittedName>
        <fullName evidence="5">FeS assembly ATPase SufC</fullName>
    </submittedName>
</protein>
<dbReference type="Proteomes" id="UP000006437">
    <property type="component" value="Unassembled WGS sequence"/>
</dbReference>
<dbReference type="Gene3D" id="3.40.50.300">
    <property type="entry name" value="P-loop containing nucleotide triphosphate hydrolases"/>
    <property type="match status" value="1"/>
</dbReference>
<evidence type="ECO:0000259" key="4">
    <source>
        <dbReference type="PROSITE" id="PS50893"/>
    </source>
</evidence>
<dbReference type="CDD" id="cd03217">
    <property type="entry name" value="ABC_FeS_Assembly"/>
    <property type="match status" value="1"/>
</dbReference>
<sequence length="246" mass="27438">MGKLLEIKNLSASVEDKSILKNINLTVNAGEIHVLMGPNGAGKSTLMNVIMAHPKYTVTEGQIIFDGEDITDSRTDERAKKGIFMSFQNPEEIQGVDVEEFLKEALNSQGKDYGSSLKFHKELVKKMDSLKMDNSYAQRYVNVGFSGGEKKKNEMLQMSILNPKLALLDETDSGLDVDAVKIVSEAIKDFFDETKAIIIITHHKEILKNVKADYVHVLKDGELIRTSDATLIDKIEENGYENISNL</sequence>
<dbReference type="InterPro" id="IPR027417">
    <property type="entry name" value="P-loop_NTPase"/>
</dbReference>
<keyword evidence="3" id="KW-0067">ATP-binding</keyword>
<dbReference type="SMART" id="SM00382">
    <property type="entry name" value="AAA"/>
    <property type="match status" value="1"/>
</dbReference>
<evidence type="ECO:0000256" key="3">
    <source>
        <dbReference type="ARBA" id="ARBA00022840"/>
    </source>
</evidence>
<dbReference type="SUPFAM" id="SSF52540">
    <property type="entry name" value="P-loop containing nucleoside triphosphate hydrolases"/>
    <property type="match status" value="1"/>
</dbReference>
<dbReference type="AlphaFoldDB" id="G9WYR4"/>
<dbReference type="EMBL" id="AFZE01000004">
    <property type="protein sequence ID" value="EHL16246.1"/>
    <property type="molecule type" value="Genomic_DNA"/>
</dbReference>
<proteinExistence type="inferred from homology"/>
<comment type="caution">
    <text evidence="5">The sequence shown here is derived from an EMBL/GenBank/DDBJ whole genome shotgun (WGS) entry which is preliminary data.</text>
</comment>
<dbReference type="InterPro" id="IPR003439">
    <property type="entry name" value="ABC_transporter-like_ATP-bd"/>
</dbReference>
<dbReference type="PROSITE" id="PS50893">
    <property type="entry name" value="ABC_TRANSPORTER_2"/>
    <property type="match status" value="1"/>
</dbReference>
<name>G9WYR4_9FIRM</name>
<dbReference type="Pfam" id="PF00005">
    <property type="entry name" value="ABC_tran"/>
    <property type="match status" value="1"/>
</dbReference>
<dbReference type="GO" id="GO:0005524">
    <property type="term" value="F:ATP binding"/>
    <property type="evidence" value="ECO:0007669"/>
    <property type="project" value="UniProtKB-KW"/>
</dbReference>
<dbReference type="PATRIC" id="fig|796937.3.peg.508"/>
<evidence type="ECO:0000313" key="6">
    <source>
        <dbReference type="Proteomes" id="UP000006437"/>
    </source>
</evidence>